<organism evidence="1 2">
    <name type="scientific">Daphnia magna</name>
    <dbReference type="NCBI Taxonomy" id="35525"/>
    <lineage>
        <taxon>Eukaryota</taxon>
        <taxon>Metazoa</taxon>
        <taxon>Ecdysozoa</taxon>
        <taxon>Arthropoda</taxon>
        <taxon>Crustacea</taxon>
        <taxon>Branchiopoda</taxon>
        <taxon>Diplostraca</taxon>
        <taxon>Cladocera</taxon>
        <taxon>Anomopoda</taxon>
        <taxon>Daphniidae</taxon>
        <taxon>Daphnia</taxon>
    </lineage>
</organism>
<evidence type="ECO:0000313" key="2">
    <source>
        <dbReference type="Proteomes" id="UP001234178"/>
    </source>
</evidence>
<proteinExistence type="predicted"/>
<accession>A0ABR0AIP6</accession>
<comment type="caution">
    <text evidence="1">The sequence shown here is derived from an EMBL/GenBank/DDBJ whole genome shotgun (WGS) entry which is preliminary data.</text>
</comment>
<name>A0ABR0AIP6_9CRUS</name>
<keyword evidence="2" id="KW-1185">Reference proteome</keyword>
<sequence length="142" mass="15473">MSPDMSNHQSKTQAIKEVSNNVGVISVMDTSTSSTGGTSVAVVMQTSVLFTGETSLGHFFHLFAHKSAHLIKSFTFFSLRTRLVAPPCLLPWNSLKRLLSFPFGFPRFFGTREIQRSFHGCGETTGHLLSGSAPRLVSIAPD</sequence>
<gene>
    <name evidence="1" type="ORF">OUZ56_010480</name>
</gene>
<evidence type="ECO:0000313" key="1">
    <source>
        <dbReference type="EMBL" id="KAK4024986.1"/>
    </source>
</evidence>
<dbReference type="EMBL" id="JAOYFB010000037">
    <property type="protein sequence ID" value="KAK4024986.1"/>
    <property type="molecule type" value="Genomic_DNA"/>
</dbReference>
<reference evidence="1 2" key="1">
    <citation type="journal article" date="2023" name="Nucleic Acids Res.">
        <title>The hologenome of Daphnia magna reveals possible DNA methylation and microbiome-mediated evolution of the host genome.</title>
        <authorList>
            <person name="Chaturvedi A."/>
            <person name="Li X."/>
            <person name="Dhandapani V."/>
            <person name="Marshall H."/>
            <person name="Kissane S."/>
            <person name="Cuenca-Cambronero M."/>
            <person name="Asole G."/>
            <person name="Calvet F."/>
            <person name="Ruiz-Romero M."/>
            <person name="Marangio P."/>
            <person name="Guigo R."/>
            <person name="Rago D."/>
            <person name="Mirbahai L."/>
            <person name="Eastwood N."/>
            <person name="Colbourne J.K."/>
            <person name="Zhou J."/>
            <person name="Mallon E."/>
            <person name="Orsini L."/>
        </authorList>
    </citation>
    <scope>NUCLEOTIDE SEQUENCE [LARGE SCALE GENOMIC DNA]</scope>
    <source>
        <strain evidence="1">LRV0_1</strain>
    </source>
</reference>
<protein>
    <submittedName>
        <fullName evidence="1">Uncharacterized protein</fullName>
    </submittedName>
</protein>
<dbReference type="Proteomes" id="UP001234178">
    <property type="component" value="Unassembled WGS sequence"/>
</dbReference>